<dbReference type="InterPro" id="IPR015985">
    <property type="entry name" value="TehB-like_dom"/>
</dbReference>
<dbReference type="Pfam" id="PF03848">
    <property type="entry name" value="TehB"/>
    <property type="match status" value="1"/>
</dbReference>
<dbReference type="AlphaFoldDB" id="A0A0F9C2I0"/>
<dbReference type="Gene3D" id="3.40.50.150">
    <property type="entry name" value="Vaccinia Virus protein VP39"/>
    <property type="match status" value="1"/>
</dbReference>
<name>A0A0F9C2I0_9ZZZZ</name>
<dbReference type="EMBL" id="LAZR01038089">
    <property type="protein sequence ID" value="KKL20462.1"/>
    <property type="molecule type" value="Genomic_DNA"/>
</dbReference>
<dbReference type="SUPFAM" id="SSF53335">
    <property type="entry name" value="S-adenosyl-L-methionine-dependent methyltransferases"/>
    <property type="match status" value="1"/>
</dbReference>
<feature type="non-terminal residue" evidence="2">
    <location>
        <position position="104"/>
    </location>
</feature>
<dbReference type="InterPro" id="IPR029063">
    <property type="entry name" value="SAM-dependent_MTases_sf"/>
</dbReference>
<sequence length="104" mass="11287">MDRKPFWEESCERTDAVDCLGGGEADAELDGIVCRLPEGAKVLDLGCGEGGTAIFLAEAGLNATTVDIIRTDMAKLQYLTNQEGVHISAKTNQLPEHPFRDTYD</sequence>
<comment type="caution">
    <text evidence="2">The sequence shown here is derived from an EMBL/GenBank/DDBJ whole genome shotgun (WGS) entry which is preliminary data.</text>
</comment>
<accession>A0A0F9C2I0</accession>
<organism evidence="2">
    <name type="scientific">marine sediment metagenome</name>
    <dbReference type="NCBI Taxonomy" id="412755"/>
    <lineage>
        <taxon>unclassified sequences</taxon>
        <taxon>metagenomes</taxon>
        <taxon>ecological metagenomes</taxon>
    </lineage>
</organism>
<evidence type="ECO:0000259" key="1">
    <source>
        <dbReference type="Pfam" id="PF03848"/>
    </source>
</evidence>
<reference evidence="2" key="1">
    <citation type="journal article" date="2015" name="Nature">
        <title>Complex archaea that bridge the gap between prokaryotes and eukaryotes.</title>
        <authorList>
            <person name="Spang A."/>
            <person name="Saw J.H."/>
            <person name="Jorgensen S.L."/>
            <person name="Zaremba-Niedzwiedzka K."/>
            <person name="Martijn J."/>
            <person name="Lind A.E."/>
            <person name="van Eijk R."/>
            <person name="Schleper C."/>
            <person name="Guy L."/>
            <person name="Ettema T.J."/>
        </authorList>
    </citation>
    <scope>NUCLEOTIDE SEQUENCE</scope>
</reference>
<proteinExistence type="predicted"/>
<evidence type="ECO:0000313" key="2">
    <source>
        <dbReference type="EMBL" id="KKL20462.1"/>
    </source>
</evidence>
<gene>
    <name evidence="2" type="ORF">LCGC14_2455210</name>
</gene>
<feature type="domain" description="Tellurite resistance methyltransferase TehB-like" evidence="1">
    <location>
        <begin position="39"/>
        <end position="104"/>
    </location>
</feature>
<protein>
    <recommendedName>
        <fullName evidence="1">Tellurite resistance methyltransferase TehB-like domain-containing protein</fullName>
    </recommendedName>
</protein>